<keyword evidence="4" id="KW-0233">DNA recombination</keyword>
<protein>
    <submittedName>
        <fullName evidence="7">Phage integrase family protein</fullName>
    </submittedName>
</protein>
<dbReference type="InterPro" id="IPR050090">
    <property type="entry name" value="Tyrosine_recombinase_XerCD"/>
</dbReference>
<dbReference type="InterPro" id="IPR013762">
    <property type="entry name" value="Integrase-like_cat_sf"/>
</dbReference>
<dbReference type="GO" id="GO:0015074">
    <property type="term" value="P:DNA integration"/>
    <property type="evidence" value="ECO:0007669"/>
    <property type="project" value="UniProtKB-KW"/>
</dbReference>
<evidence type="ECO:0000256" key="1">
    <source>
        <dbReference type="ARBA" id="ARBA00008857"/>
    </source>
</evidence>
<keyword evidence="3 5" id="KW-0238">DNA-binding</keyword>
<comment type="similarity">
    <text evidence="1">Belongs to the 'phage' integrase family.</text>
</comment>
<dbReference type="Proteomes" id="UP000183316">
    <property type="component" value="Chromosome"/>
</dbReference>
<evidence type="ECO:0000256" key="3">
    <source>
        <dbReference type="ARBA" id="ARBA00023125"/>
    </source>
</evidence>
<dbReference type="PANTHER" id="PTHR30349">
    <property type="entry name" value="PHAGE INTEGRASE-RELATED"/>
    <property type="match status" value="1"/>
</dbReference>
<dbReference type="PROSITE" id="PS51900">
    <property type="entry name" value="CB"/>
    <property type="match status" value="1"/>
</dbReference>
<feature type="domain" description="Core-binding (CB)" evidence="6">
    <location>
        <begin position="71"/>
        <end position="151"/>
    </location>
</feature>
<dbReference type="Gene3D" id="1.10.443.10">
    <property type="entry name" value="Intergrase catalytic core"/>
    <property type="match status" value="1"/>
</dbReference>
<evidence type="ECO:0000256" key="4">
    <source>
        <dbReference type="ARBA" id="ARBA00023172"/>
    </source>
</evidence>
<name>A0A192C8D4_ECO25</name>
<dbReference type="InterPro" id="IPR044068">
    <property type="entry name" value="CB"/>
</dbReference>
<organism evidence="7 8">
    <name type="scientific">Escherichia coli O25b:H4</name>
    <dbReference type="NCBI Taxonomy" id="941280"/>
    <lineage>
        <taxon>Bacteria</taxon>
        <taxon>Pseudomonadati</taxon>
        <taxon>Pseudomonadota</taxon>
        <taxon>Gammaproteobacteria</taxon>
        <taxon>Enterobacterales</taxon>
        <taxon>Enterobacteriaceae</taxon>
        <taxon>Escherichia</taxon>
    </lineage>
</organism>
<dbReference type="AlphaFoldDB" id="A0A192C8D4"/>
<keyword evidence="2" id="KW-0229">DNA integration</keyword>
<dbReference type="Pfam" id="PF22022">
    <property type="entry name" value="Phage_int_M"/>
    <property type="match status" value="1"/>
</dbReference>
<proteinExistence type="inferred from homology"/>
<dbReference type="Gene3D" id="1.10.150.130">
    <property type="match status" value="1"/>
</dbReference>
<dbReference type="SUPFAM" id="SSF56349">
    <property type="entry name" value="DNA breaking-rejoining enzymes"/>
    <property type="match status" value="1"/>
</dbReference>
<evidence type="ECO:0000256" key="5">
    <source>
        <dbReference type="PROSITE-ProRule" id="PRU01248"/>
    </source>
</evidence>
<dbReference type="EMBL" id="CP015085">
    <property type="protein sequence ID" value="ANK01946.1"/>
    <property type="molecule type" value="Genomic_DNA"/>
</dbReference>
<dbReference type="InterPro" id="IPR011010">
    <property type="entry name" value="DNA_brk_join_enz"/>
</dbReference>
<evidence type="ECO:0000256" key="2">
    <source>
        <dbReference type="ARBA" id="ARBA00022908"/>
    </source>
</evidence>
<gene>
    <name evidence="7" type="ORF">WLH_00685</name>
</gene>
<evidence type="ECO:0000313" key="8">
    <source>
        <dbReference type="Proteomes" id="UP000183316"/>
    </source>
</evidence>
<evidence type="ECO:0000259" key="6">
    <source>
        <dbReference type="PROSITE" id="PS51900"/>
    </source>
</evidence>
<dbReference type="Pfam" id="PF00589">
    <property type="entry name" value="Phage_integrase"/>
    <property type="match status" value="1"/>
</dbReference>
<sequence length="348" mass="40109">MMNLILEQYLMAGKRKNPADNWMPPRVYQGKAAYEFRNKDNKAIRLCALDAPRSAVWLAYEKAVGDEKERNTFQALTEQFMTSPDFMDLAVETRKDYTKYSGKVLPVFGKIDPDKIKPEHIRRYMDQRGLSSRTQANREKSFMSRVFRWGYERGYVQRNPCQGVKQFKEKARERYITDEEYQAVYEVSPDVVRVAMEIAYLCVARQSDVLSLQKDQLFDSGIYIRQGKTGVKQIKAWSPRLQKAIALARSLPLKTGISSLFVIHQTTGGKYTRDGFNSRWRDVKAAAQEKYPHLQIDFTFHDLKAKGISDLEGSLEEKQAISGHKNPRQTAAYDRKVKVVPVVGGQRK</sequence>
<dbReference type="GO" id="GO:0003677">
    <property type="term" value="F:DNA binding"/>
    <property type="evidence" value="ECO:0007669"/>
    <property type="project" value="UniProtKB-UniRule"/>
</dbReference>
<reference evidence="7 8" key="1">
    <citation type="submission" date="2016-03" db="EMBL/GenBank/DDBJ databases">
        <title>Genome Sequence and Comparative Pathogenic Determinants of Uropathogenic Escherichia coli O25b:H4, a Clinical Isolate from Saudi Arabia.</title>
        <authorList>
            <person name="Alyamani E.A.J."/>
            <person name="Khiyami M.A."/>
            <person name="Booq R.Y."/>
            <person name="Bahwerth F.S."/>
            <person name="Vaisvil B."/>
            <person name="Schmitt D.P."/>
            <person name="Kapatral V."/>
        </authorList>
    </citation>
    <scope>NUCLEOTIDE SEQUENCE [LARGE SCALE GENOMIC DNA]</scope>
    <source>
        <strain evidence="7 8">O25b:H4</strain>
    </source>
</reference>
<evidence type="ECO:0000313" key="7">
    <source>
        <dbReference type="EMBL" id="ANK01946.1"/>
    </source>
</evidence>
<dbReference type="PATRIC" id="fig|941280.3.peg.683"/>
<dbReference type="GO" id="GO:0006310">
    <property type="term" value="P:DNA recombination"/>
    <property type="evidence" value="ECO:0007669"/>
    <property type="project" value="UniProtKB-KW"/>
</dbReference>
<accession>A0A192C8D4</accession>
<dbReference type="PANTHER" id="PTHR30349:SF41">
    <property type="entry name" value="INTEGRASE_RECOMBINASE PROTEIN MJ0367-RELATED"/>
    <property type="match status" value="1"/>
</dbReference>
<dbReference type="InterPro" id="IPR010998">
    <property type="entry name" value="Integrase_recombinase_N"/>
</dbReference>
<dbReference type="InterPro" id="IPR053876">
    <property type="entry name" value="Phage_int_M"/>
</dbReference>
<dbReference type="InterPro" id="IPR002104">
    <property type="entry name" value="Integrase_catalytic"/>
</dbReference>